<accession>A0A9K3JPC4</accession>
<keyword evidence="2" id="KW-1185">Reference proteome</keyword>
<dbReference type="AlphaFoldDB" id="A0A9K3JPC4"/>
<gene>
    <name evidence="1" type="ORF">HanXRQr2_Chr02g0070301</name>
</gene>
<evidence type="ECO:0000313" key="1">
    <source>
        <dbReference type="EMBL" id="KAF5818806.1"/>
    </source>
</evidence>
<dbReference type="EMBL" id="MNCJ02000317">
    <property type="protein sequence ID" value="KAF5818806.1"/>
    <property type="molecule type" value="Genomic_DNA"/>
</dbReference>
<protein>
    <submittedName>
        <fullName evidence="1">Uncharacterized protein</fullName>
    </submittedName>
</protein>
<reference evidence="1" key="2">
    <citation type="submission" date="2020-06" db="EMBL/GenBank/DDBJ databases">
        <title>Helianthus annuus Genome sequencing and assembly Release 2.</title>
        <authorList>
            <person name="Gouzy J."/>
            <person name="Langlade N."/>
            <person name="Munos S."/>
        </authorList>
    </citation>
    <scope>NUCLEOTIDE SEQUENCE</scope>
    <source>
        <tissue evidence="1">Leaves</tissue>
    </source>
</reference>
<evidence type="ECO:0000313" key="2">
    <source>
        <dbReference type="Proteomes" id="UP000215914"/>
    </source>
</evidence>
<sequence>MVILKCLQSFGPTNGHSNLSVNVNGYYNLSVNVNGHFGSTNGHSNLMFFNARKVFDDLPE</sequence>
<comment type="caution">
    <text evidence="1">The sequence shown here is derived from an EMBL/GenBank/DDBJ whole genome shotgun (WGS) entry which is preliminary data.</text>
</comment>
<reference evidence="1" key="1">
    <citation type="journal article" date="2017" name="Nature">
        <title>The sunflower genome provides insights into oil metabolism, flowering and Asterid evolution.</title>
        <authorList>
            <person name="Badouin H."/>
            <person name="Gouzy J."/>
            <person name="Grassa C.J."/>
            <person name="Murat F."/>
            <person name="Staton S.E."/>
            <person name="Cottret L."/>
            <person name="Lelandais-Briere C."/>
            <person name="Owens G.L."/>
            <person name="Carrere S."/>
            <person name="Mayjonade B."/>
            <person name="Legrand L."/>
            <person name="Gill N."/>
            <person name="Kane N.C."/>
            <person name="Bowers J.E."/>
            <person name="Hubner S."/>
            <person name="Bellec A."/>
            <person name="Berard A."/>
            <person name="Berges H."/>
            <person name="Blanchet N."/>
            <person name="Boniface M.C."/>
            <person name="Brunel D."/>
            <person name="Catrice O."/>
            <person name="Chaidir N."/>
            <person name="Claudel C."/>
            <person name="Donnadieu C."/>
            <person name="Faraut T."/>
            <person name="Fievet G."/>
            <person name="Helmstetter N."/>
            <person name="King M."/>
            <person name="Knapp S.J."/>
            <person name="Lai Z."/>
            <person name="Le Paslier M.C."/>
            <person name="Lippi Y."/>
            <person name="Lorenzon L."/>
            <person name="Mandel J.R."/>
            <person name="Marage G."/>
            <person name="Marchand G."/>
            <person name="Marquand E."/>
            <person name="Bret-Mestries E."/>
            <person name="Morien E."/>
            <person name="Nambeesan S."/>
            <person name="Nguyen T."/>
            <person name="Pegot-Espagnet P."/>
            <person name="Pouilly N."/>
            <person name="Raftis F."/>
            <person name="Sallet E."/>
            <person name="Schiex T."/>
            <person name="Thomas J."/>
            <person name="Vandecasteele C."/>
            <person name="Vares D."/>
            <person name="Vear F."/>
            <person name="Vautrin S."/>
            <person name="Crespi M."/>
            <person name="Mangin B."/>
            <person name="Burke J.M."/>
            <person name="Salse J."/>
            <person name="Munos S."/>
            <person name="Vincourt P."/>
            <person name="Rieseberg L.H."/>
            <person name="Langlade N.B."/>
        </authorList>
    </citation>
    <scope>NUCLEOTIDE SEQUENCE</scope>
    <source>
        <tissue evidence="1">Leaves</tissue>
    </source>
</reference>
<proteinExistence type="predicted"/>
<name>A0A9K3JPC4_HELAN</name>
<dbReference type="Gramene" id="mRNA:HanXRQr2_Chr02g0070301">
    <property type="protein sequence ID" value="CDS:HanXRQr2_Chr02g0070301.1"/>
    <property type="gene ID" value="HanXRQr2_Chr02g0070301"/>
</dbReference>
<dbReference type="Proteomes" id="UP000215914">
    <property type="component" value="Unassembled WGS sequence"/>
</dbReference>
<organism evidence="1 2">
    <name type="scientific">Helianthus annuus</name>
    <name type="common">Common sunflower</name>
    <dbReference type="NCBI Taxonomy" id="4232"/>
    <lineage>
        <taxon>Eukaryota</taxon>
        <taxon>Viridiplantae</taxon>
        <taxon>Streptophyta</taxon>
        <taxon>Embryophyta</taxon>
        <taxon>Tracheophyta</taxon>
        <taxon>Spermatophyta</taxon>
        <taxon>Magnoliopsida</taxon>
        <taxon>eudicotyledons</taxon>
        <taxon>Gunneridae</taxon>
        <taxon>Pentapetalae</taxon>
        <taxon>asterids</taxon>
        <taxon>campanulids</taxon>
        <taxon>Asterales</taxon>
        <taxon>Asteraceae</taxon>
        <taxon>Asteroideae</taxon>
        <taxon>Heliantheae alliance</taxon>
        <taxon>Heliantheae</taxon>
        <taxon>Helianthus</taxon>
    </lineage>
</organism>